<evidence type="ECO:0000313" key="2">
    <source>
        <dbReference type="EMBL" id="PTB97644.1"/>
    </source>
</evidence>
<comment type="caution">
    <text evidence="2">The sequence shown here is derived from an EMBL/GenBank/DDBJ whole genome shotgun (WGS) entry which is preliminary data.</text>
</comment>
<evidence type="ECO:0000313" key="3">
    <source>
        <dbReference type="Proteomes" id="UP000240608"/>
    </source>
</evidence>
<sequence length="218" mass="25851">MLPILSVLAIPLAHYRNGWNWEKAVEYAVPVTISSFLVLGVIPNLIMHLTHYFSNRNLSILIECEEKKIRIQKDLKFSYKWNELTIILNTPIYHKNKVDNRNRWETPWSNYSFFTLITPDNKEFNISSIVLSPSELPIEPTEIKYSLWPSIKPWYVNRQIEIDCNQKHKRERINGWKQKFSDLTVEELKSMLGRPKDYDELPKIAMEELLKEKVTDIC</sequence>
<name>A0A2T4DUZ3_9BACT</name>
<reference evidence="2 3" key="1">
    <citation type="submission" date="2018-03" db="EMBL/GenBank/DDBJ databases">
        <title>Cross-interface Injection: A General Nanoliter Liquid Handling Method Applied to Single Cells Genome Amplification Automated Nanoliter Liquid Handling Applied to Single Cell Multiple Displacement Amplification.</title>
        <authorList>
            <person name="Yun J."/>
            <person name="Xu P."/>
            <person name="Xu J."/>
            <person name="Dai X."/>
            <person name="Wang Y."/>
            <person name="Zheng X."/>
            <person name="Cao C."/>
            <person name="Yi Q."/>
            <person name="Zhu Y."/>
            <person name="Wang L."/>
            <person name="Dong Z."/>
            <person name="Huang Y."/>
            <person name="Huang L."/>
            <person name="Du W."/>
        </authorList>
    </citation>
    <scope>NUCLEOTIDE SEQUENCE [LARGE SCALE GENOMIC DNA]</scope>
    <source>
        <strain evidence="2 3">Z-D1-2</strain>
    </source>
</reference>
<accession>A0A2T4DUZ3</accession>
<dbReference type="InterPro" id="IPR058916">
    <property type="entry name" value="PH_40"/>
</dbReference>
<dbReference type="AlphaFoldDB" id="A0A2T4DUZ3"/>
<dbReference type="EMBL" id="PYVU01000009">
    <property type="protein sequence ID" value="PTB97644.1"/>
    <property type="molecule type" value="Genomic_DNA"/>
</dbReference>
<protein>
    <recommendedName>
        <fullName evidence="1">PH domain-containing protein</fullName>
    </recommendedName>
</protein>
<gene>
    <name evidence="2" type="ORF">C9994_02065</name>
</gene>
<organism evidence="2 3">
    <name type="scientific">Marivirga lumbricoides</name>
    <dbReference type="NCBI Taxonomy" id="1046115"/>
    <lineage>
        <taxon>Bacteria</taxon>
        <taxon>Pseudomonadati</taxon>
        <taxon>Bacteroidota</taxon>
        <taxon>Cytophagia</taxon>
        <taxon>Cytophagales</taxon>
        <taxon>Marivirgaceae</taxon>
        <taxon>Marivirga</taxon>
    </lineage>
</organism>
<proteinExistence type="predicted"/>
<evidence type="ECO:0000259" key="1">
    <source>
        <dbReference type="Pfam" id="PF26566"/>
    </source>
</evidence>
<dbReference type="Pfam" id="PF26566">
    <property type="entry name" value="PH_40"/>
    <property type="match status" value="1"/>
</dbReference>
<feature type="domain" description="PH" evidence="1">
    <location>
        <begin position="19"/>
        <end position="136"/>
    </location>
</feature>
<dbReference type="Proteomes" id="UP000240608">
    <property type="component" value="Unassembled WGS sequence"/>
</dbReference>